<organism evidence="1 2">
    <name type="scientific">Necator americanus</name>
    <name type="common">Human hookworm</name>
    <dbReference type="NCBI Taxonomy" id="51031"/>
    <lineage>
        <taxon>Eukaryota</taxon>
        <taxon>Metazoa</taxon>
        <taxon>Ecdysozoa</taxon>
        <taxon>Nematoda</taxon>
        <taxon>Chromadorea</taxon>
        <taxon>Rhabditida</taxon>
        <taxon>Rhabditina</taxon>
        <taxon>Rhabditomorpha</taxon>
        <taxon>Strongyloidea</taxon>
        <taxon>Ancylostomatidae</taxon>
        <taxon>Bunostominae</taxon>
        <taxon>Necator</taxon>
    </lineage>
</organism>
<sequence>MANDSHTLQGVVVQHIAKAHNLKGQLPEGMDALATTIYFVTLNCGTLSSELQQTALSKLLRYLCVRFAALHETRMRDGFVISIENYTICCDDADEKKVGGNR</sequence>
<comment type="caution">
    <text evidence="1">The sequence shown here is derived from an EMBL/GenBank/DDBJ whole genome shotgun (WGS) entry which is preliminary data.</text>
</comment>
<keyword evidence="2" id="KW-1185">Reference proteome</keyword>
<name>A0ABR1CHH0_NECAM</name>
<dbReference type="EMBL" id="JAVFWL010000002">
    <property type="protein sequence ID" value="KAK6737669.1"/>
    <property type="molecule type" value="Genomic_DNA"/>
</dbReference>
<gene>
    <name evidence="1" type="primary">Necator_chrII.g7821</name>
    <name evidence="1" type="ORF">RB195_020027</name>
</gene>
<evidence type="ECO:0000313" key="1">
    <source>
        <dbReference type="EMBL" id="KAK6737669.1"/>
    </source>
</evidence>
<accession>A0ABR1CHH0</accession>
<protein>
    <submittedName>
        <fullName evidence="1">Uncharacterized protein</fullName>
    </submittedName>
</protein>
<proteinExistence type="predicted"/>
<evidence type="ECO:0000313" key="2">
    <source>
        <dbReference type="Proteomes" id="UP001303046"/>
    </source>
</evidence>
<reference evidence="1 2" key="1">
    <citation type="submission" date="2023-08" db="EMBL/GenBank/DDBJ databases">
        <title>A Necator americanus chromosomal reference genome.</title>
        <authorList>
            <person name="Ilik V."/>
            <person name="Petrzelkova K.J."/>
            <person name="Pardy F."/>
            <person name="Fuh T."/>
            <person name="Niatou-Singa F.S."/>
            <person name="Gouil Q."/>
            <person name="Baker L."/>
            <person name="Ritchie M.E."/>
            <person name="Jex A.R."/>
            <person name="Gazzola D."/>
            <person name="Li H."/>
            <person name="Toshio Fujiwara R."/>
            <person name="Zhan B."/>
            <person name="Aroian R.V."/>
            <person name="Pafco B."/>
            <person name="Schwarz E.M."/>
        </authorList>
    </citation>
    <scope>NUCLEOTIDE SEQUENCE [LARGE SCALE GENOMIC DNA]</scope>
    <source>
        <strain evidence="1 2">Aroian</strain>
        <tissue evidence="1">Whole animal</tissue>
    </source>
</reference>
<dbReference type="Proteomes" id="UP001303046">
    <property type="component" value="Unassembled WGS sequence"/>
</dbReference>